<dbReference type="SUPFAM" id="SSF53850">
    <property type="entry name" value="Periplasmic binding protein-like II"/>
    <property type="match status" value="1"/>
</dbReference>
<feature type="chain" id="PRO_5045927267" evidence="2">
    <location>
        <begin position="17"/>
        <end position="240"/>
    </location>
</feature>
<keyword evidence="1 2" id="KW-0732">Signal</keyword>
<dbReference type="Pfam" id="PF00497">
    <property type="entry name" value="SBP_bac_3"/>
    <property type="match status" value="1"/>
</dbReference>
<evidence type="ECO:0000256" key="1">
    <source>
        <dbReference type="ARBA" id="ARBA00022729"/>
    </source>
</evidence>
<proteinExistence type="predicted"/>
<keyword evidence="5" id="KW-1185">Reference proteome</keyword>
<dbReference type="Proteomes" id="UP001595791">
    <property type="component" value="Unassembled WGS sequence"/>
</dbReference>
<dbReference type="Gene3D" id="3.40.190.10">
    <property type="entry name" value="Periplasmic binding protein-like II"/>
    <property type="match status" value="2"/>
</dbReference>
<dbReference type="InterPro" id="IPR001638">
    <property type="entry name" value="Solute-binding_3/MltF_N"/>
</dbReference>
<dbReference type="PANTHER" id="PTHR35936:SF6">
    <property type="entry name" value="AMINO ACID ABC TRANSPORTER SUBSTRATE-BINDING PAAT FAMILY PROTEIN"/>
    <property type="match status" value="1"/>
</dbReference>
<dbReference type="EMBL" id="JBHSBU010000001">
    <property type="protein sequence ID" value="MFC4159268.1"/>
    <property type="molecule type" value="Genomic_DNA"/>
</dbReference>
<evidence type="ECO:0000259" key="3">
    <source>
        <dbReference type="SMART" id="SM00062"/>
    </source>
</evidence>
<name>A0ABV8MMA9_9NEIS</name>
<gene>
    <name evidence="4" type="ORF">ACFOW7_07855</name>
</gene>
<evidence type="ECO:0000313" key="4">
    <source>
        <dbReference type="EMBL" id="MFC4159268.1"/>
    </source>
</evidence>
<reference evidence="5" key="1">
    <citation type="journal article" date="2019" name="Int. J. Syst. Evol. Microbiol.">
        <title>The Global Catalogue of Microorganisms (GCM) 10K type strain sequencing project: providing services to taxonomists for standard genome sequencing and annotation.</title>
        <authorList>
            <consortium name="The Broad Institute Genomics Platform"/>
            <consortium name="The Broad Institute Genome Sequencing Center for Infectious Disease"/>
            <person name="Wu L."/>
            <person name="Ma J."/>
        </authorList>
    </citation>
    <scope>NUCLEOTIDE SEQUENCE [LARGE SCALE GENOMIC DNA]</scope>
    <source>
        <strain evidence="5">LMG 29894</strain>
    </source>
</reference>
<organism evidence="4 5">
    <name type="scientific">Chitinimonas lacunae</name>
    <dbReference type="NCBI Taxonomy" id="1963018"/>
    <lineage>
        <taxon>Bacteria</taxon>
        <taxon>Pseudomonadati</taxon>
        <taxon>Pseudomonadota</taxon>
        <taxon>Betaproteobacteria</taxon>
        <taxon>Neisseriales</taxon>
        <taxon>Chitinibacteraceae</taxon>
        <taxon>Chitinimonas</taxon>
    </lineage>
</organism>
<dbReference type="RefSeq" id="WP_378162848.1">
    <property type="nucleotide sequence ID" value="NZ_JBHSBU010000001.1"/>
</dbReference>
<dbReference type="SMART" id="SM00062">
    <property type="entry name" value="PBPb"/>
    <property type="match status" value="1"/>
</dbReference>
<accession>A0ABV8MMA9</accession>
<comment type="caution">
    <text evidence="4">The sequence shown here is derived from an EMBL/GenBank/DDBJ whole genome shotgun (WGS) entry which is preliminary data.</text>
</comment>
<dbReference type="PANTHER" id="PTHR35936">
    <property type="entry name" value="MEMBRANE-BOUND LYTIC MUREIN TRANSGLYCOSYLASE F"/>
    <property type="match status" value="1"/>
</dbReference>
<feature type="signal peptide" evidence="2">
    <location>
        <begin position="1"/>
        <end position="16"/>
    </location>
</feature>
<evidence type="ECO:0000256" key="2">
    <source>
        <dbReference type="SAM" id="SignalP"/>
    </source>
</evidence>
<sequence>MKYGLLMLLLASSAWAETVTIAAEDDWHPYCGKVGTEAKGMAVDIVREAFKAAGVDVRFEVMPYARCMEQAKSGKVTGCFDAARNSTLENDYVWHKPAMFKARINIYALANSTQSNLGVKDLEGREVAVTNGYEYGEEFDTNPRIKRSVNNQDVLGFRKLAAGRVQYAVAYEKVANAVFDKHKPEFAGKFKAVGMTAEPELYIAFTKANPDGAKFAAKFGQGLEAIMKNGKYKEIENRWK</sequence>
<protein>
    <submittedName>
        <fullName evidence="4">Substrate-binding periplasmic protein</fullName>
    </submittedName>
</protein>
<feature type="domain" description="Solute-binding protein family 3/N-terminal" evidence="3">
    <location>
        <begin position="18"/>
        <end position="240"/>
    </location>
</feature>
<evidence type="ECO:0000313" key="5">
    <source>
        <dbReference type="Proteomes" id="UP001595791"/>
    </source>
</evidence>